<dbReference type="Pfam" id="PF00561">
    <property type="entry name" value="Abhydrolase_1"/>
    <property type="match status" value="1"/>
</dbReference>
<keyword evidence="1" id="KW-0378">Hydrolase</keyword>
<dbReference type="PRINTS" id="PR00412">
    <property type="entry name" value="EPOXHYDRLASE"/>
</dbReference>
<evidence type="ECO:0000313" key="3">
    <source>
        <dbReference type="EMBL" id="SNS64782.1"/>
    </source>
</evidence>
<reference evidence="3 4" key="1">
    <citation type="submission" date="2017-06" db="EMBL/GenBank/DDBJ databases">
        <authorList>
            <person name="Kim H.J."/>
            <person name="Triplett B.A."/>
        </authorList>
    </citation>
    <scope>NUCLEOTIDE SEQUENCE [LARGE SCALE GENOMIC DNA]</scope>
    <source>
        <strain evidence="3 4">U15</strain>
    </source>
</reference>
<feature type="domain" description="AB hydrolase-1" evidence="2">
    <location>
        <begin position="27"/>
        <end position="273"/>
    </location>
</feature>
<dbReference type="InterPro" id="IPR000639">
    <property type="entry name" value="Epox_hydrolase-like"/>
</dbReference>
<organism evidence="3 4">
    <name type="scientific">Noviherbaspirillum humi</name>
    <dbReference type="NCBI Taxonomy" id="1688639"/>
    <lineage>
        <taxon>Bacteria</taxon>
        <taxon>Pseudomonadati</taxon>
        <taxon>Pseudomonadota</taxon>
        <taxon>Betaproteobacteria</taxon>
        <taxon>Burkholderiales</taxon>
        <taxon>Oxalobacteraceae</taxon>
        <taxon>Noviherbaspirillum</taxon>
    </lineage>
</organism>
<evidence type="ECO:0000256" key="1">
    <source>
        <dbReference type="ARBA" id="ARBA00022801"/>
    </source>
</evidence>
<dbReference type="Proteomes" id="UP000198284">
    <property type="component" value="Unassembled WGS sequence"/>
</dbReference>
<dbReference type="InterPro" id="IPR029058">
    <property type="entry name" value="AB_hydrolase_fold"/>
</dbReference>
<dbReference type="PANTHER" id="PTHR43329">
    <property type="entry name" value="EPOXIDE HYDROLASE"/>
    <property type="match status" value="1"/>
</dbReference>
<sequence>MRPPLARRQSIRSGRLTLVAEVAGEGPPVILLHGFPENAHSWRHQTGPIAAAGFSAWALNLRGYPPSEVSSHQADYHLRRLADDVAAAVAATGHARAAIVGHDWGGIIAWTFAGLYPALLDKLIILNAPHLQVYREKVWRSSQLLRSLYVGLFQLPLLPEKLLAAGDFRIVREMFRLMPARRGAFQRADIDRYVAGLSRPGALKAAIDYYRENVRSDGMALAASARVTAPTAIIWGERDPALGSFLIDGTERFAPRLTVHRIPDAGHWVQNEAPEEVNRYLLAFLRRN</sequence>
<gene>
    <name evidence="3" type="ORF">SAMN06265795_104275</name>
</gene>
<protein>
    <submittedName>
        <fullName evidence="3">Pimeloyl-ACP methyl ester carboxylesterase</fullName>
    </submittedName>
</protein>
<name>A0A239G7U5_9BURK</name>
<dbReference type="GO" id="GO:0016787">
    <property type="term" value="F:hydrolase activity"/>
    <property type="evidence" value="ECO:0007669"/>
    <property type="project" value="UniProtKB-KW"/>
</dbReference>
<dbReference type="RefSeq" id="WP_089399103.1">
    <property type="nucleotide sequence ID" value="NZ_FZOT01000004.1"/>
</dbReference>
<dbReference type="SUPFAM" id="SSF53474">
    <property type="entry name" value="alpha/beta-Hydrolases"/>
    <property type="match status" value="1"/>
</dbReference>
<evidence type="ECO:0000259" key="2">
    <source>
        <dbReference type="Pfam" id="PF00561"/>
    </source>
</evidence>
<keyword evidence="4" id="KW-1185">Reference proteome</keyword>
<dbReference type="Gene3D" id="3.40.50.1820">
    <property type="entry name" value="alpha/beta hydrolase"/>
    <property type="match status" value="1"/>
</dbReference>
<evidence type="ECO:0000313" key="4">
    <source>
        <dbReference type="Proteomes" id="UP000198284"/>
    </source>
</evidence>
<dbReference type="InterPro" id="IPR000073">
    <property type="entry name" value="AB_hydrolase_1"/>
</dbReference>
<dbReference type="OrthoDB" id="2987348at2"/>
<dbReference type="EMBL" id="FZOT01000004">
    <property type="protein sequence ID" value="SNS64782.1"/>
    <property type="molecule type" value="Genomic_DNA"/>
</dbReference>
<dbReference type="AlphaFoldDB" id="A0A239G7U5"/>
<proteinExistence type="predicted"/>
<accession>A0A239G7U5</accession>